<dbReference type="EC" id="3.2.1.-" evidence="6"/>
<gene>
    <name evidence="6" type="ORF">HNR09_000867</name>
</gene>
<dbReference type="SUPFAM" id="SSF51445">
    <property type="entry name" value="(Trans)glycosidases"/>
    <property type="match status" value="1"/>
</dbReference>
<dbReference type="SMART" id="SM00642">
    <property type="entry name" value="Aamy"/>
    <property type="match status" value="1"/>
</dbReference>
<dbReference type="InterPro" id="IPR017853">
    <property type="entry name" value="GH"/>
</dbReference>
<dbReference type="InterPro" id="IPR013783">
    <property type="entry name" value="Ig-like_fold"/>
</dbReference>
<dbReference type="InterPro" id="IPR004193">
    <property type="entry name" value="Glyco_hydro_13_N"/>
</dbReference>
<evidence type="ECO:0000256" key="3">
    <source>
        <dbReference type="ARBA" id="ARBA00023295"/>
    </source>
</evidence>
<dbReference type="Gene3D" id="2.60.40.1180">
    <property type="entry name" value="Golgi alpha-mannosidase II"/>
    <property type="match status" value="1"/>
</dbReference>
<dbReference type="SUPFAM" id="SSF81296">
    <property type="entry name" value="E set domains"/>
    <property type="match status" value="1"/>
</dbReference>
<evidence type="ECO:0000313" key="7">
    <source>
        <dbReference type="Proteomes" id="UP000535437"/>
    </source>
</evidence>
<dbReference type="InterPro" id="IPR006047">
    <property type="entry name" value="GH13_cat_dom"/>
</dbReference>
<protein>
    <submittedName>
        <fullName evidence="6">Glycogen operon protein</fullName>
        <ecNumber evidence="6">3.2.1.-</ecNumber>
    </submittedName>
</protein>
<dbReference type="Gene3D" id="3.20.20.80">
    <property type="entry name" value="Glycosidases"/>
    <property type="match status" value="1"/>
</dbReference>
<evidence type="ECO:0000313" key="6">
    <source>
        <dbReference type="EMBL" id="NYJ77456.1"/>
    </source>
</evidence>
<dbReference type="CDD" id="cd02856">
    <property type="entry name" value="E_set_GDE_Isoamylase_N"/>
    <property type="match status" value="1"/>
</dbReference>
<reference evidence="6 7" key="1">
    <citation type="submission" date="2020-07" db="EMBL/GenBank/DDBJ databases">
        <title>Sequencing the genomes of 1000 actinobacteria strains.</title>
        <authorList>
            <person name="Klenk H.-P."/>
        </authorList>
    </citation>
    <scope>NUCLEOTIDE SEQUENCE [LARGE SCALE GENOMIC DNA]</scope>
    <source>
        <strain evidence="6 7">DSM 15475</strain>
    </source>
</reference>
<dbReference type="GO" id="GO:0005980">
    <property type="term" value="P:glycogen catabolic process"/>
    <property type="evidence" value="ECO:0007669"/>
    <property type="project" value="InterPro"/>
</dbReference>
<name>A0A7Z0GK27_9MICC</name>
<evidence type="ECO:0000256" key="2">
    <source>
        <dbReference type="ARBA" id="ARBA00022801"/>
    </source>
</evidence>
<keyword evidence="3 6" id="KW-0326">Glycosidase</keyword>
<feature type="compositionally biased region" description="Basic and acidic residues" evidence="4">
    <location>
        <begin position="469"/>
        <end position="483"/>
    </location>
</feature>
<dbReference type="AlphaFoldDB" id="A0A7Z0GK27"/>
<comment type="similarity">
    <text evidence="1">Belongs to the glycosyl hydrolase 13 family.</text>
</comment>
<dbReference type="InterPro" id="IPR044505">
    <property type="entry name" value="GlgX_Isoamylase_N_E_set"/>
</dbReference>
<dbReference type="Gene3D" id="2.60.40.10">
    <property type="entry name" value="Immunoglobulins"/>
    <property type="match status" value="1"/>
</dbReference>
<dbReference type="NCBIfam" id="TIGR02100">
    <property type="entry name" value="glgX_debranch"/>
    <property type="match status" value="1"/>
</dbReference>
<keyword evidence="2 6" id="KW-0378">Hydrolase</keyword>
<dbReference type="Pfam" id="PF02922">
    <property type="entry name" value="CBM_48"/>
    <property type="match status" value="1"/>
</dbReference>
<accession>A0A7Z0GK27</accession>
<comment type="caution">
    <text evidence="6">The sequence shown here is derived from an EMBL/GenBank/DDBJ whole genome shotgun (WGS) entry which is preliminary data.</text>
</comment>
<feature type="region of interest" description="Disordered" evidence="4">
    <location>
        <begin position="469"/>
        <end position="495"/>
    </location>
</feature>
<dbReference type="PANTHER" id="PTHR43002">
    <property type="entry name" value="GLYCOGEN DEBRANCHING ENZYME"/>
    <property type="match status" value="1"/>
</dbReference>
<dbReference type="InterPro" id="IPR011837">
    <property type="entry name" value="Glycogen_debranch_GlgX"/>
</dbReference>
<evidence type="ECO:0000256" key="1">
    <source>
        <dbReference type="ARBA" id="ARBA00008061"/>
    </source>
</evidence>
<proteinExistence type="inferred from homology"/>
<keyword evidence="7" id="KW-1185">Reference proteome</keyword>
<dbReference type="InterPro" id="IPR013780">
    <property type="entry name" value="Glyco_hydro_b"/>
</dbReference>
<dbReference type="GO" id="GO:0004135">
    <property type="term" value="F:amylo-alpha-1,6-glucosidase activity"/>
    <property type="evidence" value="ECO:0007669"/>
    <property type="project" value="InterPro"/>
</dbReference>
<dbReference type="InterPro" id="IPR014756">
    <property type="entry name" value="Ig_E-set"/>
</dbReference>
<organism evidence="6 7">
    <name type="scientific">Nesterenkonia xinjiangensis</name>
    <dbReference type="NCBI Taxonomy" id="225327"/>
    <lineage>
        <taxon>Bacteria</taxon>
        <taxon>Bacillati</taxon>
        <taxon>Actinomycetota</taxon>
        <taxon>Actinomycetes</taxon>
        <taxon>Micrococcales</taxon>
        <taxon>Micrococcaceae</taxon>
        <taxon>Nesterenkonia</taxon>
    </lineage>
</organism>
<evidence type="ECO:0000256" key="4">
    <source>
        <dbReference type="SAM" id="MobiDB-lite"/>
    </source>
</evidence>
<feature type="region of interest" description="Disordered" evidence="4">
    <location>
        <begin position="111"/>
        <end position="154"/>
    </location>
</feature>
<dbReference type="Proteomes" id="UP000535437">
    <property type="component" value="Unassembled WGS sequence"/>
</dbReference>
<dbReference type="CDD" id="cd11326">
    <property type="entry name" value="AmyAc_Glg_debranch"/>
    <property type="match status" value="1"/>
</dbReference>
<dbReference type="EMBL" id="JACCFY010000001">
    <property type="protein sequence ID" value="NYJ77456.1"/>
    <property type="molecule type" value="Genomic_DNA"/>
</dbReference>
<dbReference type="RefSeq" id="WP_179540939.1">
    <property type="nucleotide sequence ID" value="NZ_BAAALL010000004.1"/>
</dbReference>
<dbReference type="SUPFAM" id="SSF51011">
    <property type="entry name" value="Glycosyl hydrolase domain"/>
    <property type="match status" value="1"/>
</dbReference>
<feature type="domain" description="Glycosyl hydrolase family 13 catalytic" evidence="5">
    <location>
        <begin position="162"/>
        <end position="567"/>
    </location>
</feature>
<evidence type="ECO:0000259" key="5">
    <source>
        <dbReference type="SMART" id="SM00642"/>
    </source>
</evidence>
<sequence length="687" mass="74379">MKDRVSRGRPWPLGITLSEEGANVAVWAPDAERVWLCLFEGEQEERIPLPHHAGGVWHAHVRGIEAGARYGLRADGPFAPEQGLCFDEQKLLIDPYARALDAPARWDRLMSDSRVQEPDDGSVTLARDRPDSAPAVPKGIVLGEPAGPDPAANRPRHDVADLVIYEAHAKGLTAMHPEVPEELRGTYSGIAHPAIIDHLTSLGVTAVELLPVQAFLDDEHIVERGLSNYWGYQPIAWHAPEPRYAIRDADAEIRGLVHALHEAGIEVFIDVVCNHTGEGGDGGPTLSLRGLDASGYYRLHDGTHIDDTGTGNTVATERPTVLRLVLDSLRHWATRYGIDGFRFDLATAVGRGPDGFDPRAAFFQAAGQDPVLADVKLIAEPWDLGPDGYQLGGYPHPWSEWNDGFRDDVRRAWRGDQHAVRALGERLLGSAAAFDHSGRAPTASINFITAHDGFTLADVVSYTARHNEANLEDGRDGHSENHSDNLGVEGPTDDPGVLAARSRRVRAMLATLLVSQGVPMLLAGDEIGNTQGGNNNAYAQDNEIGWIDWSSPDQKLFDVVAGLIEVRWRLPILRQRTFLHGGARAGGDPDVLWLSADGEPATEEHWEDPELRTIIAVLRGAAGDPTGEALPGAVAVVLNLGDAVEVRLPEDLQWRFEIDSGGEAEPGRSGGQRIGAQSVVVFSSPGP</sequence>